<evidence type="ECO:0008006" key="3">
    <source>
        <dbReference type="Google" id="ProtNLM"/>
    </source>
</evidence>
<evidence type="ECO:0000313" key="1">
    <source>
        <dbReference type="EMBL" id="BDV41900.1"/>
    </source>
</evidence>
<gene>
    <name evidence="1" type="ORF">GURASL_08230</name>
</gene>
<protein>
    <recommendedName>
        <fullName evidence="3">DUF2589 domain-containing protein</fullName>
    </recommendedName>
</protein>
<accession>A0ABN6VS35</accession>
<dbReference type="Proteomes" id="UP001317705">
    <property type="component" value="Chromosome"/>
</dbReference>
<dbReference type="InterPro" id="IPR024510">
    <property type="entry name" value="DUF2589"/>
</dbReference>
<sequence length="196" mass="21079">MAIGDELSSLNFEAMIGGPLSAVIKAQAQAAVTSVDFIKAVGFDHDNSGNITGPTMVSFKYQKPIEKKNSDGSIDIVPTDYSLTVPFLTMLPIPFIRVEETTIDFNAKITAVQESSSTTSMGLNTELQAKAGWGWGSASLKVNFSYKKSTSESQKVERTYSLSVHVRAVQDELPAGTERLLGILENNIKEVPASAS</sequence>
<keyword evidence="2" id="KW-1185">Reference proteome</keyword>
<organism evidence="1 2">
    <name type="scientific">Geotalea uraniireducens</name>
    <dbReference type="NCBI Taxonomy" id="351604"/>
    <lineage>
        <taxon>Bacteria</taxon>
        <taxon>Pseudomonadati</taxon>
        <taxon>Thermodesulfobacteriota</taxon>
        <taxon>Desulfuromonadia</taxon>
        <taxon>Geobacterales</taxon>
        <taxon>Geobacteraceae</taxon>
        <taxon>Geotalea</taxon>
    </lineage>
</organism>
<dbReference type="RefSeq" id="WP_282002034.1">
    <property type="nucleotide sequence ID" value="NZ_AP027151.1"/>
</dbReference>
<name>A0ABN6VS35_9BACT</name>
<dbReference type="EMBL" id="AP027151">
    <property type="protein sequence ID" value="BDV41900.1"/>
    <property type="molecule type" value="Genomic_DNA"/>
</dbReference>
<dbReference type="Pfam" id="PF11655">
    <property type="entry name" value="DUF2589"/>
    <property type="match status" value="1"/>
</dbReference>
<evidence type="ECO:0000313" key="2">
    <source>
        <dbReference type="Proteomes" id="UP001317705"/>
    </source>
</evidence>
<proteinExistence type="predicted"/>
<reference evidence="1 2" key="1">
    <citation type="submission" date="2022-12" db="EMBL/GenBank/DDBJ databases">
        <title>Polyphasic characterization of Geotalea uranireducens NIT-SL11 newly isolated from a complex of sewage sludge and microbially reduced graphene oxide.</title>
        <authorList>
            <person name="Xie L."/>
            <person name="Yoshida N."/>
            <person name="Meng L."/>
        </authorList>
    </citation>
    <scope>NUCLEOTIDE SEQUENCE [LARGE SCALE GENOMIC DNA]</scope>
    <source>
        <strain evidence="1 2">NIT-SL11</strain>
    </source>
</reference>